<comment type="caution">
    <text evidence="1">The sequence shown here is derived from an EMBL/GenBank/DDBJ whole genome shotgun (WGS) entry which is preliminary data.</text>
</comment>
<dbReference type="Proteomes" id="UP000006729">
    <property type="component" value="Chromosome 4"/>
</dbReference>
<evidence type="ECO:0000313" key="1">
    <source>
        <dbReference type="EMBL" id="KAI9396044.1"/>
    </source>
</evidence>
<proteinExistence type="predicted"/>
<name>A0ACC0T394_POPTR</name>
<keyword evidence="2" id="KW-1185">Reference proteome</keyword>
<organism evidence="1 2">
    <name type="scientific">Populus trichocarpa</name>
    <name type="common">Western balsam poplar</name>
    <name type="synonym">Populus balsamifera subsp. trichocarpa</name>
    <dbReference type="NCBI Taxonomy" id="3694"/>
    <lineage>
        <taxon>Eukaryota</taxon>
        <taxon>Viridiplantae</taxon>
        <taxon>Streptophyta</taxon>
        <taxon>Embryophyta</taxon>
        <taxon>Tracheophyta</taxon>
        <taxon>Spermatophyta</taxon>
        <taxon>Magnoliopsida</taxon>
        <taxon>eudicotyledons</taxon>
        <taxon>Gunneridae</taxon>
        <taxon>Pentapetalae</taxon>
        <taxon>rosids</taxon>
        <taxon>fabids</taxon>
        <taxon>Malpighiales</taxon>
        <taxon>Salicaceae</taxon>
        <taxon>Saliceae</taxon>
        <taxon>Populus</taxon>
    </lineage>
</organism>
<accession>A0ACC0T394</accession>
<evidence type="ECO:0000313" key="2">
    <source>
        <dbReference type="Proteomes" id="UP000006729"/>
    </source>
</evidence>
<dbReference type="EMBL" id="CM009293">
    <property type="protein sequence ID" value="KAI9396044.1"/>
    <property type="molecule type" value="Genomic_DNA"/>
</dbReference>
<reference evidence="1 2" key="1">
    <citation type="journal article" date="2006" name="Science">
        <title>The genome of black cottonwood, Populus trichocarpa (Torr. &amp; Gray).</title>
        <authorList>
            <person name="Tuskan G.A."/>
            <person name="Difazio S."/>
            <person name="Jansson S."/>
            <person name="Bohlmann J."/>
            <person name="Grigoriev I."/>
            <person name="Hellsten U."/>
            <person name="Putnam N."/>
            <person name="Ralph S."/>
            <person name="Rombauts S."/>
            <person name="Salamov A."/>
            <person name="Schein J."/>
            <person name="Sterck L."/>
            <person name="Aerts A."/>
            <person name="Bhalerao R.R."/>
            <person name="Bhalerao R.P."/>
            <person name="Blaudez D."/>
            <person name="Boerjan W."/>
            <person name="Brun A."/>
            <person name="Brunner A."/>
            <person name="Busov V."/>
            <person name="Campbell M."/>
            <person name="Carlson J."/>
            <person name="Chalot M."/>
            <person name="Chapman J."/>
            <person name="Chen G.L."/>
            <person name="Cooper D."/>
            <person name="Coutinho P.M."/>
            <person name="Couturier J."/>
            <person name="Covert S."/>
            <person name="Cronk Q."/>
            <person name="Cunningham R."/>
            <person name="Davis J."/>
            <person name="Degroeve S."/>
            <person name="Dejardin A."/>
            <person name="Depamphilis C."/>
            <person name="Detter J."/>
            <person name="Dirks B."/>
            <person name="Dubchak I."/>
            <person name="Duplessis S."/>
            <person name="Ehlting J."/>
            <person name="Ellis B."/>
            <person name="Gendler K."/>
            <person name="Goodstein D."/>
            <person name="Gribskov M."/>
            <person name="Grimwood J."/>
            <person name="Groover A."/>
            <person name="Gunter L."/>
            <person name="Hamberger B."/>
            <person name="Heinze B."/>
            <person name="Helariutta Y."/>
            <person name="Henrissat B."/>
            <person name="Holligan D."/>
            <person name="Holt R."/>
            <person name="Huang W."/>
            <person name="Islam-Faridi N."/>
            <person name="Jones S."/>
            <person name="Jones-Rhoades M."/>
            <person name="Jorgensen R."/>
            <person name="Joshi C."/>
            <person name="Kangasjarvi J."/>
            <person name="Karlsson J."/>
            <person name="Kelleher C."/>
            <person name="Kirkpatrick R."/>
            <person name="Kirst M."/>
            <person name="Kohler A."/>
            <person name="Kalluri U."/>
            <person name="Larimer F."/>
            <person name="Leebens-Mack J."/>
            <person name="Leple J.C."/>
            <person name="Locascio P."/>
            <person name="Lou Y."/>
            <person name="Lucas S."/>
            <person name="Martin F."/>
            <person name="Montanini B."/>
            <person name="Napoli C."/>
            <person name="Nelson D.R."/>
            <person name="Nelson C."/>
            <person name="Nieminen K."/>
            <person name="Nilsson O."/>
            <person name="Pereda V."/>
            <person name="Peter G."/>
            <person name="Philippe R."/>
            <person name="Pilate G."/>
            <person name="Poliakov A."/>
            <person name="Razumovskaya J."/>
            <person name="Richardson P."/>
            <person name="Rinaldi C."/>
            <person name="Ritland K."/>
            <person name="Rouze P."/>
            <person name="Ryaboy D."/>
            <person name="Schmutz J."/>
            <person name="Schrader J."/>
            <person name="Segerman B."/>
            <person name="Shin H."/>
            <person name="Siddiqui A."/>
            <person name="Sterky F."/>
            <person name="Terry A."/>
            <person name="Tsai C.J."/>
            <person name="Uberbacher E."/>
            <person name="Unneberg P."/>
            <person name="Vahala J."/>
            <person name="Wall K."/>
            <person name="Wessler S."/>
            <person name="Yang G."/>
            <person name="Yin T."/>
            <person name="Douglas C."/>
            <person name="Marra M."/>
            <person name="Sandberg G."/>
            <person name="Van de Peer Y."/>
            <person name="Rokhsar D."/>
        </authorList>
    </citation>
    <scope>NUCLEOTIDE SEQUENCE [LARGE SCALE GENOMIC DNA]</scope>
    <source>
        <strain evidence="2">cv. Nisqually</strain>
    </source>
</reference>
<sequence>MAHQKILSFKEPTVAIRGFSQGEVYSSRPFTEENNQNYFPQDISVKCLLLIGGTLIKGKTKRQKQSCGQVVPTSFPSRGQ</sequence>
<gene>
    <name evidence="1" type="ORF">POPTR_004G068650v4</name>
</gene>
<protein>
    <submittedName>
        <fullName evidence="1">Uncharacterized protein</fullName>
    </submittedName>
</protein>